<dbReference type="AlphaFoldDB" id="A0A8B8KCC4"/>
<gene>
    <name evidence="3 4" type="primary">LOC113854543</name>
</gene>
<evidence type="ECO:0000256" key="1">
    <source>
        <dbReference type="SAM" id="MobiDB-lite"/>
    </source>
</evidence>
<keyword evidence="2" id="KW-1185">Reference proteome</keyword>
<reference evidence="3 4" key="2">
    <citation type="submission" date="2025-04" db="UniProtKB">
        <authorList>
            <consortium name="RefSeq"/>
        </authorList>
    </citation>
    <scope>IDENTIFICATION</scope>
    <source>
        <tissue evidence="3 4">Young leaves</tissue>
    </source>
</reference>
<reference evidence="2" key="1">
    <citation type="journal article" date="2019" name="Toxins">
        <title>Detection of Abrin-Like and Prepropulchellin-Like Toxin Genes and Transcripts Using Whole Genome Sequencing and Full-Length Transcript Sequencing of Abrus precatorius.</title>
        <authorList>
            <person name="Hovde B.T."/>
            <person name="Daligault H.E."/>
            <person name="Hanschen E.R."/>
            <person name="Kunde Y.A."/>
            <person name="Johnson M.B."/>
            <person name="Starkenburg S.R."/>
            <person name="Johnson S.L."/>
        </authorList>
    </citation>
    <scope>NUCLEOTIDE SEQUENCE [LARGE SCALE GENOMIC DNA]</scope>
</reference>
<dbReference type="OrthoDB" id="603754at2759"/>
<feature type="region of interest" description="Disordered" evidence="1">
    <location>
        <begin position="320"/>
        <end position="367"/>
    </location>
</feature>
<sequence>MYKGGSKKNKLRGRGFDIHLRKTRDKTEPNFLQKNCGPVETGVSSTEKGFNSLKATTEPRSFEFYVWSDEGINLRIDLNSSPSDWTNRFRNEVCASENVYRKESTSLWQDLGCLGGKSSLFDVHNGESKSSPSLKLLKGATEFDQQNKGCGVSMYNSLTPCTMTVNVTENVKENQSTFSGELTVTVADNLKEYESTVSAEVSYGAPNNYISGAESCAKDVSKKILDSDATDTPFIKSIYGSAGTSLSDPGTLEIQNPKPDYEISEDCAMINDSCAMNSVMVCPGTSLSGSLELQVSEVASCHKYASLSLGDNDGFLDLSDPENTLDMEQGGLVDSSKINNDTKGKNLPSLTEEGEVSKFVNGRESSD</sequence>
<evidence type="ECO:0000313" key="4">
    <source>
        <dbReference type="RefSeq" id="XP_027341376.1"/>
    </source>
</evidence>
<dbReference type="KEGG" id="aprc:113854543"/>
<evidence type="ECO:0000313" key="3">
    <source>
        <dbReference type="RefSeq" id="XP_027341375.1"/>
    </source>
</evidence>
<dbReference type="PANTHER" id="PTHR36376">
    <property type="entry name" value="OS09G0514700 PROTEIN"/>
    <property type="match status" value="1"/>
</dbReference>
<evidence type="ECO:0000313" key="2">
    <source>
        <dbReference type="Proteomes" id="UP000694853"/>
    </source>
</evidence>
<proteinExistence type="predicted"/>
<accession>A0A8B8KCC4</accession>
<dbReference type="RefSeq" id="XP_027341376.1">
    <property type="nucleotide sequence ID" value="XM_027485575.1"/>
</dbReference>
<dbReference type="GeneID" id="113854543"/>
<dbReference type="RefSeq" id="XP_027341375.1">
    <property type="nucleotide sequence ID" value="XM_027485574.1"/>
</dbReference>
<organism evidence="2 4">
    <name type="scientific">Abrus precatorius</name>
    <name type="common">Indian licorice</name>
    <name type="synonym">Glycine abrus</name>
    <dbReference type="NCBI Taxonomy" id="3816"/>
    <lineage>
        <taxon>Eukaryota</taxon>
        <taxon>Viridiplantae</taxon>
        <taxon>Streptophyta</taxon>
        <taxon>Embryophyta</taxon>
        <taxon>Tracheophyta</taxon>
        <taxon>Spermatophyta</taxon>
        <taxon>Magnoliopsida</taxon>
        <taxon>eudicotyledons</taxon>
        <taxon>Gunneridae</taxon>
        <taxon>Pentapetalae</taxon>
        <taxon>rosids</taxon>
        <taxon>fabids</taxon>
        <taxon>Fabales</taxon>
        <taxon>Fabaceae</taxon>
        <taxon>Papilionoideae</taxon>
        <taxon>50 kb inversion clade</taxon>
        <taxon>NPAAA clade</taxon>
        <taxon>indigoferoid/millettioid clade</taxon>
        <taxon>Abreae</taxon>
        <taxon>Abrus</taxon>
    </lineage>
</organism>
<dbReference type="Proteomes" id="UP000694853">
    <property type="component" value="Unplaced"/>
</dbReference>
<name>A0A8B8KCC4_ABRPR</name>
<protein>
    <submittedName>
        <fullName evidence="3 4">Uncharacterized protein LOC113854543</fullName>
    </submittedName>
</protein>
<dbReference type="PANTHER" id="PTHR36376:SF1">
    <property type="entry name" value="OS09G0514700 PROTEIN"/>
    <property type="match status" value="1"/>
</dbReference>